<evidence type="ECO:0000256" key="11">
    <source>
        <dbReference type="ARBA" id="ARBA00023295"/>
    </source>
</evidence>
<feature type="domain" description="Glycosyl hydrolases family 2 sugar binding" evidence="16">
    <location>
        <begin position="35"/>
        <end position="211"/>
    </location>
</feature>
<evidence type="ECO:0000256" key="4">
    <source>
        <dbReference type="ARBA" id="ARBA00011881"/>
    </source>
</evidence>
<evidence type="ECO:0000259" key="15">
    <source>
        <dbReference type="Pfam" id="PF02836"/>
    </source>
</evidence>
<dbReference type="SUPFAM" id="SSF51445">
    <property type="entry name" value="(Trans)glycosidases"/>
    <property type="match status" value="1"/>
</dbReference>
<proteinExistence type="inferred from homology"/>
<feature type="chain" id="PRO_5043475405" description="Beta-glucuronidase" evidence="13">
    <location>
        <begin position="23"/>
        <end position="643"/>
    </location>
</feature>
<evidence type="ECO:0000256" key="2">
    <source>
        <dbReference type="ARBA" id="ARBA00004371"/>
    </source>
</evidence>
<dbReference type="Gene3D" id="2.60.120.260">
    <property type="entry name" value="Galactose-binding domain-like"/>
    <property type="match status" value="1"/>
</dbReference>
<accession>A0AAW2HR54</accession>
<evidence type="ECO:0000256" key="7">
    <source>
        <dbReference type="ARBA" id="ARBA00022729"/>
    </source>
</evidence>
<comment type="catalytic activity">
    <reaction evidence="12">
        <text>a beta-D-glucuronoside + H2O = D-glucuronate + an alcohol</text>
        <dbReference type="Rhea" id="RHEA:17633"/>
        <dbReference type="ChEBI" id="CHEBI:15377"/>
        <dbReference type="ChEBI" id="CHEBI:30879"/>
        <dbReference type="ChEBI" id="CHEBI:58720"/>
        <dbReference type="ChEBI" id="CHEBI:83411"/>
        <dbReference type="EC" id="3.2.1.31"/>
    </reaction>
</comment>
<dbReference type="InterPro" id="IPR006103">
    <property type="entry name" value="Glyco_hydro_2_cat"/>
</dbReference>
<dbReference type="InterPro" id="IPR013783">
    <property type="entry name" value="Ig-like_fold"/>
</dbReference>
<keyword evidence="11 12" id="KW-0326">Glycosidase</keyword>
<dbReference type="SUPFAM" id="SSF49785">
    <property type="entry name" value="Galactose-binding domain-like"/>
    <property type="match status" value="1"/>
</dbReference>
<dbReference type="Pfam" id="PF02836">
    <property type="entry name" value="Glyco_hydro_2_C"/>
    <property type="match status" value="1"/>
</dbReference>
<dbReference type="InterPro" id="IPR008979">
    <property type="entry name" value="Galactose-bd-like_sf"/>
</dbReference>
<feature type="domain" description="Glycoside hydrolase family 2 immunoglobulin-like beta-sandwich" evidence="14">
    <location>
        <begin position="214"/>
        <end position="316"/>
    </location>
</feature>
<dbReference type="FunFam" id="3.20.20.80:FF:000029">
    <property type="entry name" value="Beta-glucuronidase"/>
    <property type="match status" value="1"/>
</dbReference>
<gene>
    <name evidence="17" type="ORF">PYX00_005385</name>
</gene>
<evidence type="ECO:0000256" key="1">
    <source>
        <dbReference type="ARBA" id="ARBA00003025"/>
    </source>
</evidence>
<dbReference type="GO" id="GO:0004566">
    <property type="term" value="F:beta-glucuronidase activity"/>
    <property type="evidence" value="ECO:0007669"/>
    <property type="project" value="UniProtKB-EC"/>
</dbReference>
<comment type="function">
    <text evidence="1 12">Plays an important role in the degradation of dermatan and keratan sulfates.</text>
</comment>
<dbReference type="FunFam" id="2.60.120.260:FF:000027">
    <property type="entry name" value="Beta-glucuronidase"/>
    <property type="match status" value="1"/>
</dbReference>
<evidence type="ECO:0000256" key="10">
    <source>
        <dbReference type="ARBA" id="ARBA00023228"/>
    </source>
</evidence>
<dbReference type="NCBIfam" id="NF007538">
    <property type="entry name" value="PRK10150.1"/>
    <property type="match status" value="1"/>
</dbReference>
<evidence type="ECO:0000256" key="9">
    <source>
        <dbReference type="ARBA" id="ARBA00023180"/>
    </source>
</evidence>
<comment type="subcellular location">
    <subcellularLocation>
        <location evidence="2">Lysosome</location>
    </subcellularLocation>
</comment>
<dbReference type="InterPro" id="IPR006102">
    <property type="entry name" value="Ig-like_GH2"/>
</dbReference>
<sequence length="643" mass="74386">MIPGRVLSVFLLYTLCSHESEGILYPRDSETRTVKSLDGIWNFRLSLPWNYTGHFEEWYLRGLKETGPTIPMPVPASYNDITVHKNVRDHVGIVWYEKEFFVPENWRFINRIWLRFGSVCYAAQVWVNGDLVMTHEIGHLPFETEITNYLSFGRKNFLTVSVDNTLLQTTVPQGKVFTTVAGNKTIPRQQHTFDFFNYAGIDRSVFLYTTPNLYISDITVIPSVSQDLGTLTYRIDYIGEGNKDYNSSVSCQVSLFNRQGFEAAKSYVCQGSLLVKSPKLWWPYLMDPDPGYLYEMKVEITDGRNRDIYRLKVGIRTVRWTKTELLINEKPVYIRGVGKHEDSDIRGKGLDLPLIVKDFELLKWLGVNTFRTSHYPYADEIMDFADEMGIMVINECPSVDTDIFSDTLLQKHKKSLTELIRRDKNRPSVIMWSVANEPRTQKDASVEYFKKVVTHVKALDTTRPVTMAVAQPVAKEMSAQFMDIICFNRYNSWYMDTGVTEVIVPFVIDEAQKWFEKYQKPVMMCEYGADAFAGLHTYPEIAWGEEYQVKVLEEHFKAFDELRTQGFFVGEMVWNFADFKTGQGYTRVDGNKKGIFTRQRQPKSVAFLLRKRYNELAHELDGAALFEDIYTYSSSLGRALMTS</sequence>
<name>A0AAW2HR54_9NEOP</name>
<keyword evidence="10 12" id="KW-0458">Lysosome</keyword>
<protein>
    <recommendedName>
        <fullName evidence="6 12">Beta-glucuronidase</fullName>
        <ecNumber evidence="5 12">3.2.1.31</ecNumber>
    </recommendedName>
</protein>
<dbReference type="Gene3D" id="3.20.20.80">
    <property type="entry name" value="Glycosidases"/>
    <property type="match status" value="1"/>
</dbReference>
<dbReference type="PANTHER" id="PTHR10066">
    <property type="entry name" value="BETA-GLUCURONIDASE"/>
    <property type="match status" value="1"/>
</dbReference>
<evidence type="ECO:0000259" key="16">
    <source>
        <dbReference type="Pfam" id="PF02837"/>
    </source>
</evidence>
<evidence type="ECO:0000256" key="12">
    <source>
        <dbReference type="RuleBase" id="RU361154"/>
    </source>
</evidence>
<dbReference type="InterPro" id="IPR017853">
    <property type="entry name" value="GH"/>
</dbReference>
<evidence type="ECO:0000313" key="17">
    <source>
        <dbReference type="EMBL" id="KAL0272404.1"/>
    </source>
</evidence>
<dbReference type="InterPro" id="IPR023232">
    <property type="entry name" value="Glyco_hydro_2_AS"/>
</dbReference>
<evidence type="ECO:0000256" key="3">
    <source>
        <dbReference type="ARBA" id="ARBA00007401"/>
    </source>
</evidence>
<dbReference type="EMBL" id="JARGDH010000003">
    <property type="protein sequence ID" value="KAL0272404.1"/>
    <property type="molecule type" value="Genomic_DNA"/>
</dbReference>
<dbReference type="PRINTS" id="PR00132">
    <property type="entry name" value="GLHYDRLASE2"/>
</dbReference>
<evidence type="ECO:0000259" key="14">
    <source>
        <dbReference type="Pfam" id="PF00703"/>
    </source>
</evidence>
<dbReference type="GO" id="GO:0019391">
    <property type="term" value="P:glucuronoside catabolic process"/>
    <property type="evidence" value="ECO:0007669"/>
    <property type="project" value="TreeGrafter"/>
</dbReference>
<dbReference type="PROSITE" id="PS00719">
    <property type="entry name" value="GLYCOSYL_HYDROL_F2_1"/>
    <property type="match status" value="1"/>
</dbReference>
<dbReference type="Pfam" id="PF00703">
    <property type="entry name" value="Glyco_hydro_2"/>
    <property type="match status" value="1"/>
</dbReference>
<evidence type="ECO:0000256" key="5">
    <source>
        <dbReference type="ARBA" id="ARBA00012761"/>
    </source>
</evidence>
<dbReference type="Pfam" id="PF02837">
    <property type="entry name" value="Glyco_hydro_2_N"/>
    <property type="match status" value="1"/>
</dbReference>
<dbReference type="GO" id="GO:0005615">
    <property type="term" value="C:extracellular space"/>
    <property type="evidence" value="ECO:0007669"/>
    <property type="project" value="TreeGrafter"/>
</dbReference>
<organism evidence="17">
    <name type="scientific">Menopon gallinae</name>
    <name type="common">poultry shaft louse</name>
    <dbReference type="NCBI Taxonomy" id="328185"/>
    <lineage>
        <taxon>Eukaryota</taxon>
        <taxon>Metazoa</taxon>
        <taxon>Ecdysozoa</taxon>
        <taxon>Arthropoda</taxon>
        <taxon>Hexapoda</taxon>
        <taxon>Insecta</taxon>
        <taxon>Pterygota</taxon>
        <taxon>Neoptera</taxon>
        <taxon>Paraneoptera</taxon>
        <taxon>Psocodea</taxon>
        <taxon>Troctomorpha</taxon>
        <taxon>Phthiraptera</taxon>
        <taxon>Amblycera</taxon>
        <taxon>Menoponidae</taxon>
        <taxon>Menopon</taxon>
    </lineage>
</organism>
<evidence type="ECO:0000256" key="13">
    <source>
        <dbReference type="SAM" id="SignalP"/>
    </source>
</evidence>
<comment type="activity regulation">
    <text evidence="12">Inhibited by L-aspartic acid.</text>
</comment>
<feature type="domain" description="Glycoside hydrolase family 2 catalytic" evidence="15">
    <location>
        <begin position="320"/>
        <end position="616"/>
    </location>
</feature>
<dbReference type="GO" id="GO:0005975">
    <property type="term" value="P:carbohydrate metabolic process"/>
    <property type="evidence" value="ECO:0007669"/>
    <property type="project" value="InterPro"/>
</dbReference>
<comment type="similarity">
    <text evidence="3 12">Belongs to the glycosyl hydrolase 2 family.</text>
</comment>
<dbReference type="PROSITE" id="PS00608">
    <property type="entry name" value="GLYCOSYL_HYDROL_F2_2"/>
    <property type="match status" value="1"/>
</dbReference>
<keyword evidence="8 12" id="KW-0378">Hydrolase</keyword>
<dbReference type="InterPro" id="IPR006104">
    <property type="entry name" value="Glyco_hydro_2_N"/>
</dbReference>
<dbReference type="InterPro" id="IPR023230">
    <property type="entry name" value="Glyco_hydro_2_CS"/>
</dbReference>
<dbReference type="GO" id="GO:0005764">
    <property type="term" value="C:lysosome"/>
    <property type="evidence" value="ECO:0007669"/>
    <property type="project" value="UniProtKB-SubCell"/>
</dbReference>
<comment type="caution">
    <text evidence="17">The sequence shown here is derived from an EMBL/GenBank/DDBJ whole genome shotgun (WGS) entry which is preliminary data.</text>
</comment>
<evidence type="ECO:0000256" key="6">
    <source>
        <dbReference type="ARBA" id="ARBA00016205"/>
    </source>
</evidence>
<dbReference type="InterPro" id="IPR036156">
    <property type="entry name" value="Beta-gal/glucu_dom_sf"/>
</dbReference>
<dbReference type="SUPFAM" id="SSF49303">
    <property type="entry name" value="beta-Galactosidase/glucuronidase domain"/>
    <property type="match status" value="1"/>
</dbReference>
<evidence type="ECO:0000256" key="8">
    <source>
        <dbReference type="ARBA" id="ARBA00022801"/>
    </source>
</evidence>
<dbReference type="FunFam" id="2.60.40.10:FF:000628">
    <property type="entry name" value="Beta-glucuronidase"/>
    <property type="match status" value="1"/>
</dbReference>
<feature type="signal peptide" evidence="13">
    <location>
        <begin position="1"/>
        <end position="22"/>
    </location>
</feature>
<dbReference type="AlphaFoldDB" id="A0AAW2HR54"/>
<dbReference type="EC" id="3.2.1.31" evidence="5 12"/>
<dbReference type="PANTHER" id="PTHR10066:SF67">
    <property type="entry name" value="BETA-GLUCURONIDASE"/>
    <property type="match status" value="1"/>
</dbReference>
<keyword evidence="7 13" id="KW-0732">Signal</keyword>
<dbReference type="InterPro" id="IPR006101">
    <property type="entry name" value="Glyco_hydro_2"/>
</dbReference>
<dbReference type="Gene3D" id="2.60.40.10">
    <property type="entry name" value="Immunoglobulins"/>
    <property type="match status" value="1"/>
</dbReference>
<reference evidence="17" key="1">
    <citation type="journal article" date="2024" name="Gigascience">
        <title>Chromosome-level genome of the poultry shaft louse Menopon gallinae provides insight into the host-switching and adaptive evolution of parasitic lice.</title>
        <authorList>
            <person name="Xu Y."/>
            <person name="Ma L."/>
            <person name="Liu S."/>
            <person name="Liang Y."/>
            <person name="Liu Q."/>
            <person name="He Z."/>
            <person name="Tian L."/>
            <person name="Duan Y."/>
            <person name="Cai W."/>
            <person name="Li H."/>
            <person name="Song F."/>
        </authorList>
    </citation>
    <scope>NUCLEOTIDE SEQUENCE</scope>
    <source>
        <strain evidence="17">Cailab_2023a</strain>
    </source>
</reference>
<keyword evidence="9" id="KW-0325">Glycoprotein</keyword>
<dbReference type="GO" id="GO:0030246">
    <property type="term" value="F:carbohydrate binding"/>
    <property type="evidence" value="ECO:0007669"/>
    <property type="project" value="TreeGrafter"/>
</dbReference>
<comment type="subunit">
    <text evidence="4 12">Homotetramer.</text>
</comment>